<feature type="transmembrane region" description="Helical" evidence="5">
    <location>
        <begin position="588"/>
        <end position="610"/>
    </location>
</feature>
<feature type="transmembrane region" description="Helical" evidence="5">
    <location>
        <begin position="732"/>
        <end position="750"/>
    </location>
</feature>
<dbReference type="PANTHER" id="PTHR43400:SF7">
    <property type="entry name" value="FAD-DEPENDENT OXIDOREDUCTASE 2 FAD BINDING DOMAIN-CONTAINING PROTEIN"/>
    <property type="match status" value="1"/>
</dbReference>
<feature type="transmembrane region" description="Helical" evidence="5">
    <location>
        <begin position="545"/>
        <end position="568"/>
    </location>
</feature>
<evidence type="ECO:0000256" key="2">
    <source>
        <dbReference type="ARBA" id="ARBA00022630"/>
    </source>
</evidence>
<dbReference type="NCBIfam" id="TIGR02484">
    <property type="entry name" value="CitB"/>
    <property type="match status" value="1"/>
</dbReference>
<dbReference type="RefSeq" id="WP_377393097.1">
    <property type="nucleotide sequence ID" value="NZ_JBHUIX010000019.1"/>
</dbReference>
<evidence type="ECO:0000256" key="1">
    <source>
        <dbReference type="ARBA" id="ARBA00001974"/>
    </source>
</evidence>
<keyword evidence="5" id="KW-0812">Transmembrane</keyword>
<dbReference type="Proteomes" id="UP001597413">
    <property type="component" value="Unassembled WGS sequence"/>
</dbReference>
<organism evidence="7 8">
    <name type="scientific">Rhodobacter lacus</name>
    <dbReference type="NCBI Taxonomy" id="1641972"/>
    <lineage>
        <taxon>Bacteria</taxon>
        <taxon>Pseudomonadati</taxon>
        <taxon>Pseudomonadota</taxon>
        <taxon>Alphaproteobacteria</taxon>
        <taxon>Rhodobacterales</taxon>
        <taxon>Rhodobacter group</taxon>
        <taxon>Rhodobacter</taxon>
    </lineage>
</organism>
<comment type="caution">
    <text evidence="7">The sequence shown here is derived from an EMBL/GenBank/DDBJ whole genome shotgun (WGS) entry which is preliminary data.</text>
</comment>
<dbReference type="InterPro" id="IPR036197">
    <property type="entry name" value="NarG-like_sf"/>
</dbReference>
<gene>
    <name evidence="7" type="primary">tcuA</name>
    <name evidence="7" type="ORF">ACFSM0_16670</name>
</gene>
<feature type="transmembrane region" description="Helical" evidence="5">
    <location>
        <begin position="687"/>
        <end position="711"/>
    </location>
</feature>
<dbReference type="SUPFAM" id="SSF51905">
    <property type="entry name" value="FAD/NAD(P)-binding domain"/>
    <property type="match status" value="1"/>
</dbReference>
<dbReference type="InterPro" id="IPR027477">
    <property type="entry name" value="Succ_DH/fumarate_Rdtase_cat_sf"/>
</dbReference>
<dbReference type="InterPro" id="IPR012831">
    <property type="entry name" value="CobZ"/>
</dbReference>
<evidence type="ECO:0000256" key="5">
    <source>
        <dbReference type="SAM" id="Phobius"/>
    </source>
</evidence>
<dbReference type="Pfam" id="PF00890">
    <property type="entry name" value="FAD_binding_2"/>
    <property type="match status" value="1"/>
</dbReference>
<dbReference type="EMBL" id="JBHUIX010000019">
    <property type="protein sequence ID" value="MFD2175728.1"/>
    <property type="molecule type" value="Genomic_DNA"/>
</dbReference>
<evidence type="ECO:0000256" key="3">
    <source>
        <dbReference type="ARBA" id="ARBA00022827"/>
    </source>
</evidence>
<keyword evidence="5" id="KW-0472">Membrane</keyword>
<dbReference type="PANTHER" id="PTHR43400">
    <property type="entry name" value="FUMARATE REDUCTASE"/>
    <property type="match status" value="1"/>
</dbReference>
<name>A0ABW5ABI8_9RHOB</name>
<evidence type="ECO:0000259" key="6">
    <source>
        <dbReference type="Pfam" id="PF00890"/>
    </source>
</evidence>
<keyword evidence="4" id="KW-0560">Oxidoreductase</keyword>
<keyword evidence="2" id="KW-0285">Flavoprotein</keyword>
<evidence type="ECO:0000313" key="7">
    <source>
        <dbReference type="EMBL" id="MFD2175728.1"/>
    </source>
</evidence>
<sequence length="812" mass="82744">MTASAPDLLPLPARTGVLVIGAGLAGLCAAIAARQAGASVVVLDAAPEPLLGGNARHGRNIRCASTGETPYQRDCYPAAEYAADLARLKGADPALAVALAEGSADLPAWLRAQGVRLEPWAEGHLPYSRRTVFLRGGGQAMVNALLRRARALGVTLLSSARVSALDPALLHPEAEGPFEIVLTRPEGAARLSACAVVLACGGTGPQAAQIANRGTPEQAGAPLLWALNAGAAAAGRPGDGHFVAVDARAPRADAGIVSRVDGMHLGLVVGADGRRFYDEAAIVSPARHSVAARALIARDDPRGWIVLGAKAAEALPPMLFAPLTAGSAAALAQACGIAPAGLAETLAKPLDPPRSAAVDLTPPLHAIPVVPGLGFSRYGLAIDAQARVRLREGAVAPRFFAAGTVVCGAVLGEGYLSGAGLAIAAVFGRIAGQAAAQRVGPGDAAPAMLRSEAMPGAAAAPQSAAHTLNICNTCGFCTGLCAVFPAASRRPKLAPDDLRHLAHLCHDCRSCLADCQYAPPHALGVNLPAALAAARVAEYRGEGRGAVWLFFACLIGLPLAALIFVPWAVLFGARSGPGAFYAVLPHPLMAGGAGAVFGFALIALALRLALYWRAIKGPGAPITRAALRKGLADALSLRNLADCEDRAGPVGQGRRVAHHLLAGGFGLTFLATVAGFFAHLAGAPAPYPVLSAPVVLGTFGGIAMLAGLWLFGRRGRAAAPPKSAAVARIDRFARAQLATLAGTGLALLALRETPLMGLMLMAHLGAVAGFALHLPFGKLAHGAFRTLSLIRHAAEEAGALDKRRPPARRPAP</sequence>
<keyword evidence="8" id="KW-1185">Reference proteome</keyword>
<feature type="domain" description="FAD-dependent oxidoreductase 2 FAD-binding" evidence="6">
    <location>
        <begin position="17"/>
        <end position="420"/>
    </location>
</feature>
<proteinExistence type="predicted"/>
<dbReference type="InterPro" id="IPR003953">
    <property type="entry name" value="FAD-dep_OxRdtase_2_FAD-bd"/>
</dbReference>
<dbReference type="SUPFAM" id="SSF56425">
    <property type="entry name" value="Succinate dehydrogenase/fumarate reductase flavoprotein, catalytic domain"/>
    <property type="match status" value="1"/>
</dbReference>
<comment type="cofactor">
    <cofactor evidence="1">
        <name>FAD</name>
        <dbReference type="ChEBI" id="CHEBI:57692"/>
    </cofactor>
</comment>
<reference evidence="8" key="1">
    <citation type="journal article" date="2019" name="Int. J. Syst. Evol. Microbiol.">
        <title>The Global Catalogue of Microorganisms (GCM) 10K type strain sequencing project: providing services to taxonomists for standard genome sequencing and annotation.</title>
        <authorList>
            <consortium name="The Broad Institute Genomics Platform"/>
            <consortium name="The Broad Institute Genome Sequencing Center for Infectious Disease"/>
            <person name="Wu L."/>
            <person name="Ma J."/>
        </authorList>
    </citation>
    <scope>NUCLEOTIDE SEQUENCE [LARGE SCALE GENOMIC DNA]</scope>
    <source>
        <strain evidence="8">CCUG 55131</strain>
    </source>
</reference>
<keyword evidence="3" id="KW-0274">FAD</keyword>
<evidence type="ECO:0000313" key="8">
    <source>
        <dbReference type="Proteomes" id="UP001597413"/>
    </source>
</evidence>
<dbReference type="InterPro" id="IPR036188">
    <property type="entry name" value="FAD/NAD-bd_sf"/>
</dbReference>
<feature type="transmembrane region" description="Helical" evidence="5">
    <location>
        <begin position="660"/>
        <end position="681"/>
    </location>
</feature>
<keyword evidence="5" id="KW-1133">Transmembrane helix</keyword>
<dbReference type="Gene3D" id="3.90.700.10">
    <property type="entry name" value="Succinate dehydrogenase/fumarate reductase flavoprotein, catalytic domain"/>
    <property type="match status" value="1"/>
</dbReference>
<evidence type="ECO:0000256" key="4">
    <source>
        <dbReference type="ARBA" id="ARBA00023002"/>
    </source>
</evidence>
<protein>
    <submittedName>
        <fullName evidence="7">FAD-dependent tricarballylate dehydrogenase TcuA</fullName>
    </submittedName>
</protein>
<dbReference type="SUPFAM" id="SSF103501">
    <property type="entry name" value="Respiratory nitrate reductase 1 gamma chain"/>
    <property type="match status" value="1"/>
</dbReference>
<dbReference type="NCBIfam" id="TIGR02485">
    <property type="entry name" value="CobZ_N-term"/>
    <property type="match status" value="1"/>
</dbReference>
<dbReference type="Gene3D" id="3.50.50.60">
    <property type="entry name" value="FAD/NAD(P)-binding domain"/>
    <property type="match status" value="1"/>
</dbReference>
<dbReference type="InterPro" id="IPR012830">
    <property type="entry name" value="Citrate_utilization_prot_B"/>
</dbReference>
<accession>A0ABW5ABI8</accession>
<feature type="transmembrane region" description="Helical" evidence="5">
    <location>
        <begin position="756"/>
        <end position="776"/>
    </location>
</feature>
<dbReference type="InterPro" id="IPR050315">
    <property type="entry name" value="FAD-oxidoreductase_2"/>
</dbReference>